<dbReference type="RefSeq" id="WP_190478293.1">
    <property type="nucleotide sequence ID" value="NZ_JACOFT010000002.1"/>
</dbReference>
<dbReference type="InterPro" id="IPR045664">
    <property type="entry name" value="DUF6387"/>
</dbReference>
<evidence type="ECO:0000313" key="1">
    <source>
        <dbReference type="EMBL" id="MBC3811135.1"/>
    </source>
</evidence>
<proteinExistence type="predicted"/>
<gene>
    <name evidence="1" type="ORF">H8K26_06735</name>
</gene>
<dbReference type="Pfam" id="PF19924">
    <property type="entry name" value="DUF6387"/>
    <property type="match status" value="1"/>
</dbReference>
<organism evidence="1 2">
    <name type="scientific">Undibacterium aquatile</name>
    <dbReference type="NCBI Taxonomy" id="1537398"/>
    <lineage>
        <taxon>Bacteria</taxon>
        <taxon>Pseudomonadati</taxon>
        <taxon>Pseudomonadota</taxon>
        <taxon>Betaproteobacteria</taxon>
        <taxon>Burkholderiales</taxon>
        <taxon>Oxalobacteraceae</taxon>
        <taxon>Undibacterium</taxon>
    </lineage>
</organism>
<comment type="caution">
    <text evidence="1">The sequence shown here is derived from an EMBL/GenBank/DDBJ whole genome shotgun (WGS) entry which is preliminary data.</text>
</comment>
<reference evidence="1 2" key="1">
    <citation type="submission" date="2020-08" db="EMBL/GenBank/DDBJ databases">
        <title>Novel species isolated from subtropical streams in China.</title>
        <authorList>
            <person name="Lu H."/>
        </authorList>
    </citation>
    <scope>NUCLEOTIDE SEQUENCE [LARGE SCALE GENOMIC DNA]</scope>
    <source>
        <strain evidence="1 2">CCTCC AB 2015119</strain>
    </source>
</reference>
<keyword evidence="2" id="KW-1185">Reference proteome</keyword>
<protein>
    <submittedName>
        <fullName evidence="1">Uncharacterized protein</fullName>
    </submittedName>
</protein>
<evidence type="ECO:0000313" key="2">
    <source>
        <dbReference type="Proteomes" id="UP000637632"/>
    </source>
</evidence>
<name>A0ABR6XEW5_9BURK</name>
<accession>A0ABR6XEW5</accession>
<dbReference type="Proteomes" id="UP000637632">
    <property type="component" value="Unassembled WGS sequence"/>
</dbReference>
<sequence>MLAGMVSVLKGIGEILMLQDIKRLDDLPKEFSLKKYEGACRLDLKGWAAALNNRFDYWVSQKYLKSDYDKSKAKKCSDEGCRHCNDNIQYHEFEALKKRWLKQMESPLSIDINAAINEDSICSVRDMTLMDFGYQSSFFAKPSRSKYLCLVNAVLSDDDLEENSFFERCLMERENQTLLGTSIRDLYKEEGIIFGTDFFVSVDIASTDEKLMSDFQAWLKSKRTIENLPAKKKKFTDKDFNEWTEKAILPYLDLTIWALFNDLNITQALMGECLFPECDVNDAERIRKTVAPKAKEMMTESFVYSLFAQIRTGQAE</sequence>
<dbReference type="EMBL" id="JACOFT010000002">
    <property type="protein sequence ID" value="MBC3811135.1"/>
    <property type="molecule type" value="Genomic_DNA"/>
</dbReference>